<gene>
    <name evidence="3" type="ORF">AW0309160_01825</name>
</gene>
<proteinExistence type="predicted"/>
<dbReference type="AlphaFoldDB" id="A0A5Q4ZIV3"/>
<sequence>MYQYVICDDKNKIIGSLELNEKLDVDNYVDVTDRSDIENPSEYVGFFINRNTGELVAPEVIVPTKEETERAWRDSEIKVCAELKQEADHPYLAEINAYLQLLRDYPSQDDFPNGERPTRPVTPSGSAIIL</sequence>
<reference evidence="3" key="1">
    <citation type="submission" date="2019-09" db="EMBL/GenBank/DDBJ databases">
        <authorList>
            <person name="Hjerde E."/>
        </authorList>
    </citation>
    <scope>NUCLEOTIDE SEQUENCE</scope>
    <source>
        <strain evidence="3">06/09/160</strain>
    </source>
</reference>
<evidence type="ECO:0000313" key="3">
    <source>
        <dbReference type="EMBL" id="VVV04430.1"/>
    </source>
</evidence>
<accession>A0A5Q4ZIV3</accession>
<organism evidence="3">
    <name type="scientific">Aliivibrio wodanis</name>
    <dbReference type="NCBI Taxonomy" id="80852"/>
    <lineage>
        <taxon>Bacteria</taxon>
        <taxon>Pseudomonadati</taxon>
        <taxon>Pseudomonadota</taxon>
        <taxon>Gammaproteobacteria</taxon>
        <taxon>Vibrionales</taxon>
        <taxon>Vibrionaceae</taxon>
        <taxon>Aliivibrio</taxon>
    </lineage>
</organism>
<evidence type="ECO:0000256" key="1">
    <source>
        <dbReference type="SAM" id="MobiDB-lite"/>
    </source>
</evidence>
<dbReference type="Pfam" id="PF16778">
    <property type="entry name" value="Phage_tail_APC"/>
    <property type="match status" value="1"/>
</dbReference>
<protein>
    <recommendedName>
        <fullName evidence="2">Phage tail assembly chaperone-like domain-containing protein</fullName>
    </recommendedName>
</protein>
<evidence type="ECO:0000259" key="2">
    <source>
        <dbReference type="Pfam" id="PF16778"/>
    </source>
</evidence>
<feature type="domain" description="Phage tail assembly chaperone-like" evidence="2">
    <location>
        <begin position="67"/>
        <end position="120"/>
    </location>
</feature>
<dbReference type="EMBL" id="LR721750">
    <property type="protein sequence ID" value="VVV04430.1"/>
    <property type="molecule type" value="Genomic_DNA"/>
</dbReference>
<dbReference type="InterPro" id="IPR031893">
    <property type="entry name" value="Phage_tail_APC"/>
</dbReference>
<name>A0A5Q4ZIV3_9GAMM</name>
<feature type="region of interest" description="Disordered" evidence="1">
    <location>
        <begin position="108"/>
        <end position="130"/>
    </location>
</feature>
<feature type="compositionally biased region" description="Polar residues" evidence="1">
    <location>
        <begin position="121"/>
        <end position="130"/>
    </location>
</feature>